<evidence type="ECO:0000256" key="6">
    <source>
        <dbReference type="SAM" id="MobiDB-lite"/>
    </source>
</evidence>
<keyword evidence="10" id="KW-1185">Reference proteome</keyword>
<reference evidence="9 10" key="1">
    <citation type="submission" date="2020-08" db="EMBL/GenBank/DDBJ databases">
        <title>A Genomic Blueprint of the Chicken Gut Microbiome.</title>
        <authorList>
            <person name="Gilroy R."/>
            <person name="Ravi A."/>
            <person name="Getino M."/>
            <person name="Pursley I."/>
            <person name="Horton D.L."/>
            <person name="Alikhan N.-F."/>
            <person name="Baker D."/>
            <person name="Gharbi K."/>
            <person name="Hall N."/>
            <person name="Watson M."/>
            <person name="Adriaenssens E.M."/>
            <person name="Foster-Nyarko E."/>
            <person name="Jarju S."/>
            <person name="Secka A."/>
            <person name="Antonio M."/>
            <person name="Oren A."/>
            <person name="Chaudhuri R."/>
            <person name="La Ragione R.M."/>
            <person name="Hildebrand F."/>
            <person name="Pallen M.J."/>
        </authorList>
    </citation>
    <scope>NUCLEOTIDE SEQUENCE [LARGE SCALE GENOMIC DNA]</scope>
    <source>
        <strain evidence="9 10">Sa2BVA3</strain>
    </source>
</reference>
<dbReference type="PROSITE" id="PS51898">
    <property type="entry name" value="TYR_RECOMBINASE"/>
    <property type="match status" value="1"/>
</dbReference>
<dbReference type="RefSeq" id="WP_191728838.1">
    <property type="nucleotide sequence ID" value="NZ_JACSQJ010000002.1"/>
</dbReference>
<dbReference type="SUPFAM" id="SSF56349">
    <property type="entry name" value="DNA breaking-rejoining enzymes"/>
    <property type="match status" value="1"/>
</dbReference>
<accession>A0ABR8UIY6</accession>
<evidence type="ECO:0000256" key="3">
    <source>
        <dbReference type="ARBA" id="ARBA00023125"/>
    </source>
</evidence>
<dbReference type="PANTHER" id="PTHR30349:SF41">
    <property type="entry name" value="INTEGRASE_RECOMBINASE PROTEIN MJ0367-RELATED"/>
    <property type="match status" value="1"/>
</dbReference>
<evidence type="ECO:0000313" key="9">
    <source>
        <dbReference type="EMBL" id="MBD7987619.1"/>
    </source>
</evidence>
<sequence>MTALTLVKTSPLPTSALSDAVAFELYFDQHLKIRRVTSDVIKNYRTLVTRMLAFVGKPVWEITPRDYERWMLSVLDKRMIKISTQRTYQQAVKGFYAYLVGDPEFQALVVHACGHRLENPVNARTAVVHRIEDESEGDATEALTREEFGRLQHVIDLKIAAHSNCLVALRAHQRNKVMTALQYYAALRIHELVALNRGDFQSVVATRAALGRYGAVKVRGKASRCSPKPVAIAPVVSPAFRQIADWYFSVVRPSFPEKGEDARKAVFLNRMGTRLSKWMYMQDYRAYLKEAGLWVKGRGSHANRRSTLTHASERIDLEFAQMLGRHRHLATTQIYVKLPKGAQAARLRAMVNGPVARSRTKKPHGKNRRST</sequence>
<keyword evidence="4" id="KW-0233">DNA recombination</keyword>
<keyword evidence="2" id="KW-0229">DNA integration</keyword>
<dbReference type="Pfam" id="PF13495">
    <property type="entry name" value="Phage_int_SAM_4"/>
    <property type="match status" value="1"/>
</dbReference>
<keyword evidence="3 5" id="KW-0238">DNA-binding</keyword>
<evidence type="ECO:0000256" key="2">
    <source>
        <dbReference type="ARBA" id="ARBA00022908"/>
    </source>
</evidence>
<organism evidence="9 10">
    <name type="scientific">Luteimonas colneyensis</name>
    <dbReference type="NCBI Taxonomy" id="2762230"/>
    <lineage>
        <taxon>Bacteria</taxon>
        <taxon>Pseudomonadati</taxon>
        <taxon>Pseudomonadota</taxon>
        <taxon>Gammaproteobacteria</taxon>
        <taxon>Lysobacterales</taxon>
        <taxon>Lysobacteraceae</taxon>
        <taxon>Luteimonas</taxon>
    </lineage>
</organism>
<name>A0ABR8UIY6_9GAMM</name>
<dbReference type="InterPro" id="IPR011010">
    <property type="entry name" value="DNA_brk_join_enz"/>
</dbReference>
<evidence type="ECO:0000256" key="4">
    <source>
        <dbReference type="ARBA" id="ARBA00023172"/>
    </source>
</evidence>
<evidence type="ECO:0000259" key="8">
    <source>
        <dbReference type="PROSITE" id="PS51900"/>
    </source>
</evidence>
<feature type="region of interest" description="Disordered" evidence="6">
    <location>
        <begin position="352"/>
        <end position="371"/>
    </location>
</feature>
<dbReference type="InterPro" id="IPR050090">
    <property type="entry name" value="Tyrosine_recombinase_XerCD"/>
</dbReference>
<dbReference type="Gene3D" id="1.10.150.130">
    <property type="match status" value="1"/>
</dbReference>
<comment type="similarity">
    <text evidence="1">Belongs to the 'phage' integrase family.</text>
</comment>
<dbReference type="InterPro" id="IPR002104">
    <property type="entry name" value="Integrase_catalytic"/>
</dbReference>
<dbReference type="InterPro" id="IPR013762">
    <property type="entry name" value="Integrase-like_cat_sf"/>
</dbReference>
<dbReference type="Pfam" id="PF00589">
    <property type="entry name" value="Phage_integrase"/>
    <property type="match status" value="1"/>
</dbReference>
<dbReference type="Gene3D" id="1.10.443.10">
    <property type="entry name" value="Intergrase catalytic core"/>
    <property type="match status" value="1"/>
</dbReference>
<comment type="caution">
    <text evidence="9">The sequence shown here is derived from an EMBL/GenBank/DDBJ whole genome shotgun (WGS) entry which is preliminary data.</text>
</comment>
<dbReference type="InterPro" id="IPR010998">
    <property type="entry name" value="Integrase_recombinase_N"/>
</dbReference>
<dbReference type="Proteomes" id="UP000647183">
    <property type="component" value="Unassembled WGS sequence"/>
</dbReference>
<dbReference type="PANTHER" id="PTHR30349">
    <property type="entry name" value="PHAGE INTEGRASE-RELATED"/>
    <property type="match status" value="1"/>
</dbReference>
<feature type="domain" description="Core-binding (CB)" evidence="8">
    <location>
        <begin position="17"/>
        <end position="100"/>
    </location>
</feature>
<proteinExistence type="inferred from homology"/>
<protein>
    <submittedName>
        <fullName evidence="9">Tyrosine-type recombinase/integrase</fullName>
    </submittedName>
</protein>
<dbReference type="InterPro" id="IPR044068">
    <property type="entry name" value="CB"/>
</dbReference>
<evidence type="ECO:0000256" key="5">
    <source>
        <dbReference type="PROSITE-ProRule" id="PRU01248"/>
    </source>
</evidence>
<feature type="compositionally biased region" description="Basic residues" evidence="6">
    <location>
        <begin position="358"/>
        <end position="371"/>
    </location>
</feature>
<feature type="domain" description="Tyr recombinase" evidence="7">
    <location>
        <begin position="138"/>
        <end position="352"/>
    </location>
</feature>
<dbReference type="InterPro" id="IPR004107">
    <property type="entry name" value="Integrase_SAM-like_N"/>
</dbReference>
<dbReference type="EMBL" id="JACSQJ010000002">
    <property type="protein sequence ID" value="MBD7987619.1"/>
    <property type="molecule type" value="Genomic_DNA"/>
</dbReference>
<evidence type="ECO:0000313" key="10">
    <source>
        <dbReference type="Proteomes" id="UP000647183"/>
    </source>
</evidence>
<gene>
    <name evidence="9" type="ORF">H9645_06200</name>
</gene>
<evidence type="ECO:0000259" key="7">
    <source>
        <dbReference type="PROSITE" id="PS51898"/>
    </source>
</evidence>
<dbReference type="PROSITE" id="PS51900">
    <property type="entry name" value="CB"/>
    <property type="match status" value="1"/>
</dbReference>
<evidence type="ECO:0000256" key="1">
    <source>
        <dbReference type="ARBA" id="ARBA00008857"/>
    </source>
</evidence>